<sequence length="327" mass="36309">MTVQAKGKLWVADVPKGWRFHYLYVDGQPVTRARLHDTHWRKWSCGITFTKPSHDGQAVTFQGINKAQLANVPSNGDLEMTLVMAQYGVMGNGVCGYGPGTLDGNKNNTITRNWIHDIGLGKYQFKLWEMFRIRSEDFTQEMRDGVRMTGGFKKGMFRFNRENMKPYMHRRNNLIENNIVVEPEQLLDEGGAIYAWATGKGNIWKDYLIFKASGMPGSSILALDNNSEYFTITGNVIWMEGRAACGTIGVRPDERGNVIKDNIRAASNPNTRTVAPATATASRTASTRPMRPASRWTASSKPSLPRSARPAAGSAIPRPASPARANP</sequence>
<gene>
    <name evidence="2" type="ORF">OKA05_15225</name>
</gene>
<proteinExistence type="predicted"/>
<protein>
    <recommendedName>
        <fullName evidence="4">Right handed beta helix region</fullName>
    </recommendedName>
</protein>
<keyword evidence="3" id="KW-1185">Reference proteome</keyword>
<dbReference type="Proteomes" id="UP001320876">
    <property type="component" value="Unassembled WGS sequence"/>
</dbReference>
<feature type="compositionally biased region" description="Low complexity" evidence="1">
    <location>
        <begin position="298"/>
        <end position="327"/>
    </location>
</feature>
<accession>A0ABT3GK73</accession>
<dbReference type="InterPro" id="IPR011050">
    <property type="entry name" value="Pectin_lyase_fold/virulence"/>
</dbReference>
<organism evidence="2 3">
    <name type="scientific">Luteolibacter arcticus</name>
    <dbReference type="NCBI Taxonomy" id="1581411"/>
    <lineage>
        <taxon>Bacteria</taxon>
        <taxon>Pseudomonadati</taxon>
        <taxon>Verrucomicrobiota</taxon>
        <taxon>Verrucomicrobiia</taxon>
        <taxon>Verrucomicrobiales</taxon>
        <taxon>Verrucomicrobiaceae</taxon>
        <taxon>Luteolibacter</taxon>
    </lineage>
</organism>
<feature type="region of interest" description="Disordered" evidence="1">
    <location>
        <begin position="267"/>
        <end position="327"/>
    </location>
</feature>
<dbReference type="RefSeq" id="WP_264488025.1">
    <property type="nucleotide sequence ID" value="NZ_JAPDDT010000006.1"/>
</dbReference>
<comment type="caution">
    <text evidence="2">The sequence shown here is derived from an EMBL/GenBank/DDBJ whole genome shotgun (WGS) entry which is preliminary data.</text>
</comment>
<evidence type="ECO:0000313" key="2">
    <source>
        <dbReference type="EMBL" id="MCW1923919.1"/>
    </source>
</evidence>
<evidence type="ECO:0008006" key="4">
    <source>
        <dbReference type="Google" id="ProtNLM"/>
    </source>
</evidence>
<dbReference type="EMBL" id="JAPDDT010000006">
    <property type="protein sequence ID" value="MCW1923919.1"/>
    <property type="molecule type" value="Genomic_DNA"/>
</dbReference>
<reference evidence="2 3" key="1">
    <citation type="submission" date="2022-10" db="EMBL/GenBank/DDBJ databases">
        <title>Luteolibacter arcticus strain CCTCC AB 2014275, whole genome shotgun sequencing project.</title>
        <authorList>
            <person name="Zhao G."/>
            <person name="Shen L."/>
        </authorList>
    </citation>
    <scope>NUCLEOTIDE SEQUENCE [LARGE SCALE GENOMIC DNA]</scope>
    <source>
        <strain evidence="2 3">CCTCC AB 2014275</strain>
    </source>
</reference>
<name>A0ABT3GK73_9BACT</name>
<evidence type="ECO:0000256" key="1">
    <source>
        <dbReference type="SAM" id="MobiDB-lite"/>
    </source>
</evidence>
<evidence type="ECO:0000313" key="3">
    <source>
        <dbReference type="Proteomes" id="UP001320876"/>
    </source>
</evidence>
<feature type="compositionally biased region" description="Low complexity" evidence="1">
    <location>
        <begin position="271"/>
        <end position="289"/>
    </location>
</feature>
<dbReference type="SUPFAM" id="SSF51126">
    <property type="entry name" value="Pectin lyase-like"/>
    <property type="match status" value="1"/>
</dbReference>